<dbReference type="CDD" id="cd14413">
    <property type="entry name" value="UBA_FAF1"/>
    <property type="match status" value="1"/>
</dbReference>
<evidence type="ECO:0008006" key="2">
    <source>
        <dbReference type="Google" id="ProtNLM"/>
    </source>
</evidence>
<dbReference type="Gene3D" id="1.10.8.10">
    <property type="entry name" value="DNA helicase RuvA subunit, C-terminal domain"/>
    <property type="match status" value="1"/>
</dbReference>
<dbReference type="Gene3D" id="3.10.20.90">
    <property type="entry name" value="Phosphatidylinositol 3-kinase Catalytic Subunit, Chain A, domain 1"/>
    <property type="match status" value="2"/>
</dbReference>
<dbReference type="Pfam" id="PF14555">
    <property type="entry name" value="UBA_4"/>
    <property type="match status" value="1"/>
</dbReference>
<dbReference type="AlphaFoldDB" id="A0A7R9IE85"/>
<sequence length="354" mass="39408">MSENREEVLADFQACTGIEDVAEAIFHLDECNWDLLSAVNRVMPQETQTLPSEMDVDVEVLEEVRPTRNHSSLSDVSVIACDDSPPLPRPMPVSVSADVVPFPSTSSGKDNARTLQFHVNFKDKMSHLELRDTATVGDLKLLLAAQLSIPPCQQDLQGWVSEPRSDAATLASLKLPRDNLLFLVVPDHLADKVFPTEDGDLVEKLSRNYVLQVTNEMTNKTHTLNYPGSKTVLDVKRDVHTFTDIPVRHQTWSGWPRAATRDERITLACAGISYPLHVLGVRRAARDNKRIVIDVLDSDNSSVEEFEDASETFTEDDIFVDVETKRIQPLNGITIADYTSVPDNVEDETTGCIV</sequence>
<gene>
    <name evidence="1" type="ORF">TTEB3V08_LOCUS4779</name>
</gene>
<dbReference type="SUPFAM" id="SSF46934">
    <property type="entry name" value="UBA-like"/>
    <property type="match status" value="1"/>
</dbReference>
<protein>
    <recommendedName>
        <fullName evidence="2">FAS-associated factor 1</fullName>
    </recommendedName>
</protein>
<dbReference type="SUPFAM" id="SSF54236">
    <property type="entry name" value="Ubiquitin-like"/>
    <property type="match status" value="2"/>
</dbReference>
<dbReference type="InterPro" id="IPR044541">
    <property type="entry name" value="FAF1_UBA"/>
</dbReference>
<reference evidence="1" key="1">
    <citation type="submission" date="2020-11" db="EMBL/GenBank/DDBJ databases">
        <authorList>
            <person name="Tran Van P."/>
        </authorList>
    </citation>
    <scope>NUCLEOTIDE SEQUENCE</scope>
</reference>
<name>A0A7R9IE85_9NEOP</name>
<dbReference type="EMBL" id="OE001416">
    <property type="protein sequence ID" value="CAD7456762.1"/>
    <property type="molecule type" value="Genomic_DNA"/>
</dbReference>
<dbReference type="InterPro" id="IPR009060">
    <property type="entry name" value="UBA-like_sf"/>
</dbReference>
<proteinExistence type="predicted"/>
<evidence type="ECO:0000313" key="1">
    <source>
        <dbReference type="EMBL" id="CAD7456762.1"/>
    </source>
</evidence>
<dbReference type="InterPro" id="IPR029071">
    <property type="entry name" value="Ubiquitin-like_domsf"/>
</dbReference>
<accession>A0A7R9IE85</accession>
<organism evidence="1">
    <name type="scientific">Timema tahoe</name>
    <dbReference type="NCBI Taxonomy" id="61484"/>
    <lineage>
        <taxon>Eukaryota</taxon>
        <taxon>Metazoa</taxon>
        <taxon>Ecdysozoa</taxon>
        <taxon>Arthropoda</taxon>
        <taxon>Hexapoda</taxon>
        <taxon>Insecta</taxon>
        <taxon>Pterygota</taxon>
        <taxon>Neoptera</taxon>
        <taxon>Polyneoptera</taxon>
        <taxon>Phasmatodea</taxon>
        <taxon>Timematodea</taxon>
        <taxon>Timematoidea</taxon>
        <taxon>Timematidae</taxon>
        <taxon>Timema</taxon>
    </lineage>
</organism>